<dbReference type="Gene3D" id="3.40.50.300">
    <property type="entry name" value="P-loop containing nucleotide triphosphate hydrolases"/>
    <property type="match status" value="1"/>
</dbReference>
<proteinExistence type="predicted"/>
<dbReference type="EMBL" id="JBFRYB010000001">
    <property type="protein sequence ID" value="MEX1666962.1"/>
    <property type="molecule type" value="Genomic_DNA"/>
</dbReference>
<dbReference type="PANTHER" id="PTHR37816:SF1">
    <property type="entry name" value="TOXIN"/>
    <property type="match status" value="1"/>
</dbReference>
<gene>
    <name evidence="1" type="ORF">AB4875_15815</name>
</gene>
<comment type="caution">
    <text evidence="1">The sequence shown here is derived from an EMBL/GenBank/DDBJ whole genome shotgun (WGS) entry which is preliminary data.</text>
</comment>
<accession>A0ABV3TZG9</accession>
<evidence type="ECO:0000313" key="1">
    <source>
        <dbReference type="EMBL" id="MEX1666962.1"/>
    </source>
</evidence>
<organism evidence="1 2">
    <name type="scientific">Zhongshania arctica</name>
    <dbReference type="NCBI Taxonomy" id="3238302"/>
    <lineage>
        <taxon>Bacteria</taxon>
        <taxon>Pseudomonadati</taxon>
        <taxon>Pseudomonadota</taxon>
        <taxon>Gammaproteobacteria</taxon>
        <taxon>Cellvibrionales</taxon>
        <taxon>Spongiibacteraceae</taxon>
        <taxon>Zhongshania</taxon>
    </lineage>
</organism>
<name>A0ABV3TZG9_9GAMM</name>
<dbReference type="SUPFAM" id="SSF52540">
    <property type="entry name" value="P-loop containing nucleoside triphosphate hydrolases"/>
    <property type="match status" value="1"/>
</dbReference>
<dbReference type="Pfam" id="PF13238">
    <property type="entry name" value="AAA_18"/>
    <property type="match status" value="1"/>
</dbReference>
<dbReference type="Proteomes" id="UP001557484">
    <property type="component" value="Unassembled WGS sequence"/>
</dbReference>
<sequence>MKRIIIFGNSGSGKSTLARQRSEALGCAHMDLDTVAWEAEVETPTRRSLEASRLAILEFIDSNQNWVLEGCYADLLEVTLPFATEMVFLNPGTQTCIDNARNRPWEAHKYSTPEAQDANLEMLLDWIRDYDYRKDEFSYLAHRRLFQLFGGQKQEFHSNDRSAD</sequence>
<dbReference type="InterPro" id="IPR027417">
    <property type="entry name" value="P-loop_NTPase"/>
</dbReference>
<keyword evidence="2" id="KW-1185">Reference proteome</keyword>
<dbReference type="RefSeq" id="WP_368377022.1">
    <property type="nucleotide sequence ID" value="NZ_JBFRYB010000001.1"/>
</dbReference>
<dbReference type="PANTHER" id="PTHR37816">
    <property type="entry name" value="YALI0E33011P"/>
    <property type="match status" value="1"/>
</dbReference>
<dbReference type="InterPro" id="IPR052922">
    <property type="entry name" value="Cytidylate_Kinase-2"/>
</dbReference>
<reference evidence="1 2" key="1">
    <citation type="journal article" date="2011" name="Int. J. Syst. Evol. Microbiol.">
        <title>Zhongshania antarctica gen. nov., sp. nov. and Zhongshania guokunii sp. nov., gammaproteobacteria respectively isolated from coastal attached (fast) ice and surface seawater of the Antarctic.</title>
        <authorList>
            <person name="Li H.J."/>
            <person name="Zhang X.Y."/>
            <person name="Chen C.X."/>
            <person name="Zhang Y.J."/>
            <person name="Gao Z.M."/>
            <person name="Yu Y."/>
            <person name="Chen X.L."/>
            <person name="Chen B."/>
            <person name="Zhang Y.Z."/>
        </authorList>
    </citation>
    <scope>NUCLEOTIDE SEQUENCE [LARGE SCALE GENOMIC DNA]</scope>
    <source>
        <strain evidence="1 2">R06B22</strain>
    </source>
</reference>
<protein>
    <submittedName>
        <fullName evidence="1">AAA family ATPase</fullName>
    </submittedName>
</protein>
<evidence type="ECO:0000313" key="2">
    <source>
        <dbReference type="Proteomes" id="UP001557484"/>
    </source>
</evidence>